<organism evidence="1">
    <name type="scientific">Anopheles darlingi</name>
    <name type="common">Mosquito</name>
    <dbReference type="NCBI Taxonomy" id="43151"/>
    <lineage>
        <taxon>Eukaryota</taxon>
        <taxon>Metazoa</taxon>
        <taxon>Ecdysozoa</taxon>
        <taxon>Arthropoda</taxon>
        <taxon>Hexapoda</taxon>
        <taxon>Insecta</taxon>
        <taxon>Pterygota</taxon>
        <taxon>Neoptera</taxon>
        <taxon>Endopterygota</taxon>
        <taxon>Diptera</taxon>
        <taxon>Nematocera</taxon>
        <taxon>Culicoidea</taxon>
        <taxon>Culicidae</taxon>
        <taxon>Anophelinae</taxon>
        <taxon>Anopheles</taxon>
    </lineage>
</organism>
<reference evidence="1" key="1">
    <citation type="submission" date="2018-01" db="EMBL/GenBank/DDBJ databases">
        <title>An insight into the sialome of Amazonian anophelines.</title>
        <authorList>
            <person name="Ribeiro J.M."/>
            <person name="Scarpassa V."/>
            <person name="Calvo E."/>
        </authorList>
    </citation>
    <scope>NUCLEOTIDE SEQUENCE</scope>
</reference>
<name>A0A2M4D806_ANODA</name>
<proteinExistence type="predicted"/>
<dbReference type="AlphaFoldDB" id="A0A2M4D806"/>
<dbReference type="EMBL" id="GGFL01009020">
    <property type="protein sequence ID" value="MBW73198.1"/>
    <property type="molecule type" value="Transcribed_RNA"/>
</dbReference>
<accession>A0A2M4D806</accession>
<sequence>MNLDHHRFQRLPAAWHTGRVSSLLLLLLLELTSRATRLFLRSIQTRIPFTGWPTGRSTGVQSLVTHGL</sequence>
<evidence type="ECO:0000313" key="1">
    <source>
        <dbReference type="EMBL" id="MBW73198.1"/>
    </source>
</evidence>
<protein>
    <submittedName>
        <fullName evidence="1">Putative secreted protein</fullName>
    </submittedName>
</protein>